<gene>
    <name evidence="2" type="ORF">AMOR_08060</name>
</gene>
<evidence type="ECO:0000313" key="3">
    <source>
        <dbReference type="Proteomes" id="UP001162891"/>
    </source>
</evidence>
<evidence type="ECO:0000313" key="2">
    <source>
        <dbReference type="EMBL" id="BDG01810.1"/>
    </source>
</evidence>
<dbReference type="EMBL" id="AP025591">
    <property type="protein sequence ID" value="BDG01810.1"/>
    <property type="molecule type" value="Genomic_DNA"/>
</dbReference>
<feature type="transmembrane region" description="Helical" evidence="1">
    <location>
        <begin position="90"/>
        <end position="108"/>
    </location>
</feature>
<name>A0ABM7WQQ8_9BACT</name>
<protein>
    <recommendedName>
        <fullName evidence="4">Cobalt transport protein</fullName>
    </recommendedName>
</protein>
<accession>A0ABM7WQQ8</accession>
<evidence type="ECO:0000256" key="1">
    <source>
        <dbReference type="SAM" id="Phobius"/>
    </source>
</evidence>
<keyword evidence="3" id="KW-1185">Reference proteome</keyword>
<evidence type="ECO:0008006" key="4">
    <source>
        <dbReference type="Google" id="ProtNLM"/>
    </source>
</evidence>
<keyword evidence="1" id="KW-0472">Membrane</keyword>
<organism evidence="2 3">
    <name type="scientific">Anaeromyxobacter oryzae</name>
    <dbReference type="NCBI Taxonomy" id="2918170"/>
    <lineage>
        <taxon>Bacteria</taxon>
        <taxon>Pseudomonadati</taxon>
        <taxon>Myxococcota</taxon>
        <taxon>Myxococcia</taxon>
        <taxon>Myxococcales</taxon>
        <taxon>Cystobacterineae</taxon>
        <taxon>Anaeromyxobacteraceae</taxon>
        <taxon>Anaeromyxobacter</taxon>
    </lineage>
</organism>
<dbReference type="Proteomes" id="UP001162891">
    <property type="component" value="Chromosome"/>
</dbReference>
<dbReference type="RefSeq" id="WP_248358664.1">
    <property type="nucleotide sequence ID" value="NZ_AP025591.1"/>
</dbReference>
<keyword evidence="1" id="KW-0812">Transmembrane</keyword>
<dbReference type="PROSITE" id="PS51318">
    <property type="entry name" value="TAT"/>
    <property type="match status" value="1"/>
</dbReference>
<feature type="transmembrane region" description="Helical" evidence="1">
    <location>
        <begin position="58"/>
        <end position="78"/>
    </location>
</feature>
<reference evidence="3" key="1">
    <citation type="journal article" date="2022" name="Int. J. Syst. Evol. Microbiol.">
        <title>Anaeromyxobacter oryzae sp. nov., Anaeromyxobacter diazotrophicus sp. nov. and Anaeromyxobacter paludicola sp. nov., isolated from paddy soils.</title>
        <authorList>
            <person name="Itoh H."/>
            <person name="Xu Z."/>
            <person name="Mise K."/>
            <person name="Masuda Y."/>
            <person name="Ushijima N."/>
            <person name="Hayakawa C."/>
            <person name="Shiratori Y."/>
            <person name="Senoo K."/>
        </authorList>
    </citation>
    <scope>NUCLEOTIDE SEQUENCE [LARGE SCALE GENOMIC DNA]</scope>
    <source>
        <strain evidence="3">Red232</strain>
    </source>
</reference>
<dbReference type="InterPro" id="IPR006311">
    <property type="entry name" value="TAT_signal"/>
</dbReference>
<sequence>MASPPDPRRDRALLAAGVAAAFALSAVSDPRALAAAGALVCLVFRRGLAGTLGKALRSVVPLSVGLSLLSAGWLRLVAGAWPDPAPFVALALRTAVIAVVTFAVLARVDLLCALAPWPTLSRLVVVTLAQIHALRLLATESLLGLRSRLPRRPGALDVVRGAGGITGALFTLSARNARDVSEAMRSRGF</sequence>
<proteinExistence type="predicted"/>
<keyword evidence="1" id="KW-1133">Transmembrane helix</keyword>